<gene>
    <name evidence="1" type="ORF">MW7_002585</name>
</gene>
<accession>A0ACD3STD8</accession>
<proteinExistence type="predicted"/>
<comment type="caution">
    <text evidence="1">The sequence shown here is derived from an EMBL/GenBank/DDBJ whole genome shotgun (WGS) entry which is preliminary data.</text>
</comment>
<dbReference type="Proteomes" id="UP000004277">
    <property type="component" value="Unassembled WGS sequence"/>
</dbReference>
<protein>
    <submittedName>
        <fullName evidence="1">Uncharacterized protein</fullName>
    </submittedName>
</protein>
<reference evidence="1" key="1">
    <citation type="submission" date="2019-05" db="EMBL/GenBank/DDBJ databases">
        <title>Revised genome assembly of Burkholderiaceae (previously Ralstonia) sp. PBA.</title>
        <authorList>
            <person name="Gan H.M."/>
        </authorList>
    </citation>
    <scope>NUCLEOTIDE SEQUENCE</scope>
    <source>
        <strain evidence="1">PBA</strain>
    </source>
</reference>
<organism evidence="1 2">
    <name type="scientific">Imbroritus primus</name>
    <dbReference type="NCBI Taxonomy" id="3058603"/>
    <lineage>
        <taxon>Bacteria</taxon>
        <taxon>Pseudomonadati</taxon>
        <taxon>Pseudomonadota</taxon>
        <taxon>Betaproteobacteria</taxon>
        <taxon>Burkholderiales</taxon>
        <taxon>Burkholderiaceae</taxon>
        <taxon>Imbroritus</taxon>
    </lineage>
</organism>
<dbReference type="EMBL" id="AKCV02000008">
    <property type="protein sequence ID" value="TMS59387.1"/>
    <property type="molecule type" value="Genomic_DNA"/>
</dbReference>
<evidence type="ECO:0000313" key="1">
    <source>
        <dbReference type="EMBL" id="TMS59387.1"/>
    </source>
</evidence>
<name>A0ACD3STD8_9BURK</name>
<keyword evidence="2" id="KW-1185">Reference proteome</keyword>
<sequence length="67" mass="7663">MARIHEDATRHGIAELTSHVSLTAEPFFRHYGFEVTHRRYPVRNGVTLEYARMRKVLRGSAIPCVPG</sequence>
<evidence type="ECO:0000313" key="2">
    <source>
        <dbReference type="Proteomes" id="UP000004277"/>
    </source>
</evidence>